<reference evidence="2 3" key="1">
    <citation type="submission" date="2017-04" db="EMBL/GenBank/DDBJ databases">
        <title>Genome sequencing of [Candida] sorbophila.</title>
        <authorList>
            <person name="Ahn J.O."/>
        </authorList>
    </citation>
    <scope>NUCLEOTIDE SEQUENCE [LARGE SCALE GENOMIC DNA]</scope>
    <source>
        <strain evidence="2 3">DS02</strain>
    </source>
</reference>
<dbReference type="PANTHER" id="PTHR45348:SF2">
    <property type="entry name" value="ZINC-TYPE ALCOHOL DEHYDROGENASE-LIKE PROTEIN C2E1P3.01"/>
    <property type="match status" value="1"/>
</dbReference>
<evidence type="ECO:0000259" key="1">
    <source>
        <dbReference type="SMART" id="SM00829"/>
    </source>
</evidence>
<comment type="caution">
    <text evidence="2">The sequence shown here is derived from an EMBL/GenBank/DDBJ whole genome shotgun (WGS) entry which is preliminary data.</text>
</comment>
<dbReference type="AlphaFoldDB" id="A0A2T0FK85"/>
<dbReference type="InterPro" id="IPR036291">
    <property type="entry name" value="NAD(P)-bd_dom_sf"/>
</dbReference>
<sequence length="358" mass="38632">MSTRPQWYAVNKQLVKKEVPIPTLAADEALIKVKAIAFNPTDFKHVDFEIAKNSGVGCDFAGDVLEIGSAVTNVKVGESVATFISSGNDAEPSKGAYSTIVKVKADSLIRFPRPLKESSGSSLPSDFPTTYEQAASLPCALVTVALAYEEYNLWDISAAGSHKGYAVIYGAVSSLGFQAAQIAKHLGFTVIAIASKKHAKLLESVGITHVVDYHDKDFIEQVRKIGGDEITFGYDAISFDETYANIVQMVSTTKPVKINLSLPGLKEPKKGANVTVDIPLAYLIEDKEKDFAGFVLKGKPNYITDRPRYINHLSQLIADKQLKSLPVKVVGQGIDAVPAGVDAIRKGVSGEKIAIRLY</sequence>
<evidence type="ECO:0000313" key="2">
    <source>
        <dbReference type="EMBL" id="PRT55401.1"/>
    </source>
</evidence>
<keyword evidence="3" id="KW-1185">Reference proteome</keyword>
<evidence type="ECO:0000313" key="3">
    <source>
        <dbReference type="Proteomes" id="UP000238350"/>
    </source>
</evidence>
<dbReference type="EMBL" id="NDIQ01000021">
    <property type="protein sequence ID" value="PRT55401.1"/>
    <property type="molecule type" value="Genomic_DNA"/>
</dbReference>
<dbReference type="Gene3D" id="3.90.180.10">
    <property type="entry name" value="Medium-chain alcohol dehydrogenases, catalytic domain"/>
    <property type="match status" value="1"/>
</dbReference>
<accession>A0A2T0FK85</accession>
<dbReference type="SUPFAM" id="SSF50129">
    <property type="entry name" value="GroES-like"/>
    <property type="match status" value="1"/>
</dbReference>
<dbReference type="InterPro" id="IPR013154">
    <property type="entry name" value="ADH-like_N"/>
</dbReference>
<dbReference type="SMART" id="SM00829">
    <property type="entry name" value="PKS_ER"/>
    <property type="match status" value="1"/>
</dbReference>
<dbReference type="InterPro" id="IPR047122">
    <property type="entry name" value="Trans-enoyl_RdTase-like"/>
</dbReference>
<dbReference type="Gene3D" id="3.40.50.720">
    <property type="entry name" value="NAD(P)-binding Rossmann-like Domain"/>
    <property type="match status" value="1"/>
</dbReference>
<dbReference type="PANTHER" id="PTHR45348">
    <property type="entry name" value="HYPOTHETICAL OXIDOREDUCTASE (EUROFUNG)"/>
    <property type="match status" value="1"/>
</dbReference>
<protein>
    <recommendedName>
        <fullName evidence="1">Enoyl reductase (ER) domain-containing protein</fullName>
    </recommendedName>
</protein>
<dbReference type="GO" id="GO:0016651">
    <property type="term" value="F:oxidoreductase activity, acting on NAD(P)H"/>
    <property type="evidence" value="ECO:0007669"/>
    <property type="project" value="InterPro"/>
</dbReference>
<proteinExistence type="predicted"/>
<dbReference type="GeneID" id="36516769"/>
<dbReference type="InterPro" id="IPR020843">
    <property type="entry name" value="ER"/>
</dbReference>
<dbReference type="Pfam" id="PF00107">
    <property type="entry name" value="ADH_zinc_N"/>
    <property type="match status" value="1"/>
</dbReference>
<dbReference type="SUPFAM" id="SSF51735">
    <property type="entry name" value="NAD(P)-binding Rossmann-fold domains"/>
    <property type="match status" value="1"/>
</dbReference>
<dbReference type="Pfam" id="PF08240">
    <property type="entry name" value="ADH_N"/>
    <property type="match status" value="1"/>
</dbReference>
<feature type="domain" description="Enoyl reductase (ER)" evidence="1">
    <location>
        <begin position="9"/>
        <end position="355"/>
    </location>
</feature>
<dbReference type="OrthoDB" id="9992527at2759"/>
<dbReference type="STRING" id="45607.A0A2T0FK85"/>
<dbReference type="InterPro" id="IPR013149">
    <property type="entry name" value="ADH-like_C"/>
</dbReference>
<dbReference type="InterPro" id="IPR011032">
    <property type="entry name" value="GroES-like_sf"/>
</dbReference>
<gene>
    <name evidence="2" type="ORF">B9G98_03021</name>
</gene>
<dbReference type="Proteomes" id="UP000238350">
    <property type="component" value="Unassembled WGS sequence"/>
</dbReference>
<dbReference type="RefSeq" id="XP_024665346.1">
    <property type="nucleotide sequence ID" value="XM_024809578.1"/>
</dbReference>
<organism evidence="2 3">
    <name type="scientific">Wickerhamiella sorbophila</name>
    <dbReference type="NCBI Taxonomy" id="45607"/>
    <lineage>
        <taxon>Eukaryota</taxon>
        <taxon>Fungi</taxon>
        <taxon>Dikarya</taxon>
        <taxon>Ascomycota</taxon>
        <taxon>Saccharomycotina</taxon>
        <taxon>Dipodascomycetes</taxon>
        <taxon>Dipodascales</taxon>
        <taxon>Trichomonascaceae</taxon>
        <taxon>Wickerhamiella</taxon>
    </lineage>
</organism>
<name>A0A2T0FK85_9ASCO</name>
<dbReference type="CDD" id="cd08249">
    <property type="entry name" value="enoyl_reductase_like"/>
    <property type="match status" value="1"/>
</dbReference>